<comment type="caution">
    <text evidence="4">The sequence shown here is derived from an EMBL/GenBank/DDBJ whole genome shotgun (WGS) entry which is preliminary data.</text>
</comment>
<organism evidence="4 5">
    <name type="scientific">Gigaspora margarita</name>
    <dbReference type="NCBI Taxonomy" id="4874"/>
    <lineage>
        <taxon>Eukaryota</taxon>
        <taxon>Fungi</taxon>
        <taxon>Fungi incertae sedis</taxon>
        <taxon>Mucoromycota</taxon>
        <taxon>Glomeromycotina</taxon>
        <taxon>Glomeromycetes</taxon>
        <taxon>Diversisporales</taxon>
        <taxon>Gigasporaceae</taxon>
        <taxon>Gigaspora</taxon>
    </lineage>
</organism>
<reference evidence="4 5" key="1">
    <citation type="submission" date="2021-06" db="EMBL/GenBank/DDBJ databases">
        <authorList>
            <person name="Kallberg Y."/>
            <person name="Tangrot J."/>
            <person name="Rosling A."/>
        </authorList>
    </citation>
    <scope>NUCLEOTIDE SEQUENCE [LARGE SCALE GENOMIC DNA]</scope>
    <source>
        <strain evidence="4 5">120-4 pot B 10/14</strain>
    </source>
</reference>
<dbReference type="Proteomes" id="UP000789901">
    <property type="component" value="Unassembled WGS sequence"/>
</dbReference>
<dbReference type="EMBL" id="CAJVQB010005388">
    <property type="protein sequence ID" value="CAG8660472.1"/>
    <property type="molecule type" value="Genomic_DNA"/>
</dbReference>
<dbReference type="SUPFAM" id="SSF46565">
    <property type="entry name" value="Chaperone J-domain"/>
    <property type="match status" value="1"/>
</dbReference>
<dbReference type="InterPro" id="IPR004640">
    <property type="entry name" value="HscB"/>
</dbReference>
<dbReference type="Gene3D" id="1.20.1280.20">
    <property type="entry name" value="HscB, C-terminal domain"/>
    <property type="match status" value="1"/>
</dbReference>
<feature type="domain" description="Co-chaperone HscB C-terminal oligomerisation" evidence="3">
    <location>
        <begin position="106"/>
        <end position="176"/>
    </location>
</feature>
<protein>
    <submittedName>
        <fullName evidence="4">44460_t:CDS:1</fullName>
    </submittedName>
</protein>
<keyword evidence="5" id="KW-1185">Reference proteome</keyword>
<dbReference type="PANTHER" id="PTHR14021:SF15">
    <property type="entry name" value="IRON-SULFUR CLUSTER CO-CHAPERONE PROTEIN HSCB"/>
    <property type="match status" value="1"/>
</dbReference>
<evidence type="ECO:0000313" key="5">
    <source>
        <dbReference type="Proteomes" id="UP000789901"/>
    </source>
</evidence>
<evidence type="ECO:0000313" key="4">
    <source>
        <dbReference type="EMBL" id="CAG8660472.1"/>
    </source>
</evidence>
<sequence length="190" mass="21821">MRLLTNKCATFPRDSIPLYTIPGHTILFRVSSFGRVSSFRHLPLRKAASRGILLKTIPTVTTYFETLGVGNDSKVPAFDIDLGQLRSNYLKFQQRVHPDSESESLEDPELLVKILDTRERLEEATDENEAKNIKDESEVRINEIITKLSQAFKSNDLVQAKALTIRLQYWYNIREAAIEWEPGKPIEIHH</sequence>
<gene>
    <name evidence="4" type="ORF">GMARGA_LOCUS9853</name>
</gene>
<proteinExistence type="inferred from homology"/>
<dbReference type="SUPFAM" id="SSF47144">
    <property type="entry name" value="HSC20 (HSCB), C-terminal oligomerisation domain"/>
    <property type="match status" value="1"/>
</dbReference>
<dbReference type="Pfam" id="PF07743">
    <property type="entry name" value="HSCB_C"/>
    <property type="match status" value="1"/>
</dbReference>
<name>A0ABN7UTK3_GIGMA</name>
<dbReference type="PANTHER" id="PTHR14021">
    <property type="entry name" value="IRON-SULFUR CLUSTER CO-CHAPERONE PROTEIN HSCB"/>
    <property type="match status" value="1"/>
</dbReference>
<dbReference type="InterPro" id="IPR036869">
    <property type="entry name" value="J_dom_sf"/>
</dbReference>
<evidence type="ECO:0000256" key="1">
    <source>
        <dbReference type="ARBA" id="ARBA00010476"/>
    </source>
</evidence>
<comment type="similarity">
    <text evidence="1">Belongs to the HscB family.</text>
</comment>
<evidence type="ECO:0000259" key="3">
    <source>
        <dbReference type="Pfam" id="PF07743"/>
    </source>
</evidence>
<dbReference type="InterPro" id="IPR036386">
    <property type="entry name" value="HscB_C_sf"/>
</dbReference>
<keyword evidence="2" id="KW-0143">Chaperone</keyword>
<accession>A0ABN7UTK3</accession>
<dbReference type="InterPro" id="IPR009073">
    <property type="entry name" value="HscB_oligo_C"/>
</dbReference>
<evidence type="ECO:0000256" key="2">
    <source>
        <dbReference type="ARBA" id="ARBA00023186"/>
    </source>
</evidence>